<evidence type="ECO:0000256" key="1">
    <source>
        <dbReference type="ARBA" id="ARBA00023002"/>
    </source>
</evidence>
<protein>
    <submittedName>
        <fullName evidence="3">2-polyprenyl-6-methoxyphenol hydroxylase-like FAD-dependent oxidoreductase</fullName>
    </submittedName>
</protein>
<accession>A0ABV2EKU0</accession>
<proteinExistence type="predicted"/>
<evidence type="ECO:0000313" key="4">
    <source>
        <dbReference type="Proteomes" id="UP001549110"/>
    </source>
</evidence>
<dbReference type="InterPro" id="IPR006076">
    <property type="entry name" value="FAD-dep_OxRdtase"/>
</dbReference>
<keyword evidence="1" id="KW-0560">Oxidoreductase</keyword>
<dbReference type="Gene3D" id="3.50.50.60">
    <property type="entry name" value="FAD/NAD(P)-binding domain"/>
    <property type="match status" value="1"/>
</dbReference>
<sequence>MHETVLIIGAGIAGLCTALALAPTGRDIVILERDPPPPAGGADQAFDDWARRGVGHLRHSHAFLARLRTIIRSEHPDLHLALLNAGCRELGFDRMLTDLHRKVYRPQAADREFVVLTSRRTTLELVIRRYVERYANVRIDSETFVRKLLTQRDPQGLRVVGVSVADAYGARDIIGDVVIDAGGRTSSGIEQLIEEGAPISEESESAGILYFTRHFRLRPGVGEPPRTRAGGTGDLGFLKFGVFPADNGRFSITLCVPEPEIELRKAIVQPEVFDAICARLPGLAPWVDPEISEGASRVFGMGELHSRWREIGGEEAMAVLGYFPVGDCLVRTNPLYGRGCSFAAITAYILRDVLVSTTDPAERIAAFQAKVTDELRPYYVNMRDQDRSAVRRARHQLTPGFRPSIKSRIVKSFLEDGVNIAVRSDPDLLREALRGFHMLEHPSAWLKRPDNLGKVLRYWATRRELKADAYPPKPGPTRSEMFAALGLSAEADMIRAR</sequence>
<dbReference type="Proteomes" id="UP001549110">
    <property type="component" value="Unassembled WGS sequence"/>
</dbReference>
<dbReference type="SUPFAM" id="SSF51905">
    <property type="entry name" value="FAD/NAD(P)-binding domain"/>
    <property type="match status" value="1"/>
</dbReference>
<comment type="caution">
    <text evidence="3">The sequence shown here is derived from an EMBL/GenBank/DDBJ whole genome shotgun (WGS) entry which is preliminary data.</text>
</comment>
<dbReference type="Pfam" id="PF01266">
    <property type="entry name" value="DAO"/>
    <property type="match status" value="1"/>
</dbReference>
<gene>
    <name evidence="3" type="ORF">ABID41_002782</name>
</gene>
<feature type="domain" description="FAD dependent oxidoreductase" evidence="2">
    <location>
        <begin position="5"/>
        <end position="76"/>
    </location>
</feature>
<dbReference type="EMBL" id="JBEPLU010000002">
    <property type="protein sequence ID" value="MET3527664.1"/>
    <property type="molecule type" value="Genomic_DNA"/>
</dbReference>
<evidence type="ECO:0000259" key="2">
    <source>
        <dbReference type="Pfam" id="PF01266"/>
    </source>
</evidence>
<dbReference type="InterPro" id="IPR036188">
    <property type="entry name" value="FAD/NAD-bd_sf"/>
</dbReference>
<reference evidence="3 4" key="1">
    <citation type="submission" date="2024-06" db="EMBL/GenBank/DDBJ databases">
        <title>Genomic Encyclopedia of Type Strains, Phase IV (KMG-IV): sequencing the most valuable type-strain genomes for metagenomic binning, comparative biology and taxonomic classification.</title>
        <authorList>
            <person name="Goeker M."/>
        </authorList>
    </citation>
    <scope>NUCLEOTIDE SEQUENCE [LARGE SCALE GENOMIC DNA]</scope>
    <source>
        <strain evidence="3 4">DSM 17809</strain>
    </source>
</reference>
<dbReference type="RefSeq" id="WP_331928122.1">
    <property type="nucleotide sequence ID" value="NZ_JBEPLU010000002.1"/>
</dbReference>
<keyword evidence="4" id="KW-1185">Reference proteome</keyword>
<evidence type="ECO:0000313" key="3">
    <source>
        <dbReference type="EMBL" id="MET3527664.1"/>
    </source>
</evidence>
<name>A0ABV2EKU0_9CAUL</name>
<organism evidence="3 4">
    <name type="scientific">Phenylobacterium koreense</name>
    <dbReference type="NCBI Taxonomy" id="266125"/>
    <lineage>
        <taxon>Bacteria</taxon>
        <taxon>Pseudomonadati</taxon>
        <taxon>Pseudomonadota</taxon>
        <taxon>Alphaproteobacteria</taxon>
        <taxon>Caulobacterales</taxon>
        <taxon>Caulobacteraceae</taxon>
        <taxon>Phenylobacterium</taxon>
    </lineage>
</organism>